<dbReference type="GO" id="GO:0003677">
    <property type="term" value="F:DNA binding"/>
    <property type="evidence" value="ECO:0007669"/>
    <property type="project" value="InterPro"/>
</dbReference>
<dbReference type="EMBL" id="GG657460">
    <property type="protein sequence ID" value="OAT10516.1"/>
    <property type="molecule type" value="Genomic_DNA"/>
</dbReference>
<dbReference type="PANTHER" id="PTHR37535">
    <property type="entry name" value="FLUG DOMAIN PROTEIN"/>
    <property type="match status" value="1"/>
</dbReference>
<proteinExistence type="predicted"/>
<feature type="region of interest" description="Disordered" evidence="1">
    <location>
        <begin position="489"/>
        <end position="512"/>
    </location>
</feature>
<dbReference type="RefSeq" id="XP_031579374.1">
    <property type="nucleotide sequence ID" value="XM_031722573.1"/>
</dbReference>
<sequence length="738" mass="85479">MIRGGEDDPRLSDSDPDSGYNSGCFSDAEDSQTDCSSVSGCDEDTKAGADSDISDDENSDDDGEWLQNQEEEHPPEYYLQLAASLDTSKLRQLRYSPNTQARLDWVEEHWKEHCSYVGWDVTEAYHDITIRTLYSFLSWVCDRRFGKNGRRRGIKRLSSLQTFWKWFQMVYKIGAGKRIDQEIITKSQDLLRLIAKEKGLSEEAIEKGTMYVEDLAEFCRVLLATTEMLFLVGYLRIQLILFCHFAGYTSNRPSAILDIRLGDLELTLVRDAVFGRPRLGGQVTFDYTKRFLGKKASDTFPLPEIIYDPSLILSPHVFLLGMLFHFKAFKDPNITSPESLYRLDVLKGLNQQKLLLREDLRDKFLFCEAIRDGETVKLLQAVRLSPRKVSYRMKKGGELTGFEQTVKPYVLRNGAANKLNENPDVSDSMQNQILKHSNISTYVKHYQNRNITVNTYRNYRGLDPKADDYLNLNSMSLSIDPRRPWKLKAQESRSKLKRRRDATAPGKKRDALEDRCREAQRRLNNDKQHARVKLKREKLQRYNEEQPVIDSRRQLEGQIVDEAMKSVLERTEYMMPEMIVLIDALLTLPRDSWDAEQQRRINAINAITSYCGVQEGSLRQYRSPDVKMTQDREDAQPSVNKPPVPEEVIRLTIIKCSEAKRPTMCFLCLQNEKLKHQERIQSYHAGSITKHFERKHLKDFKKLDCKTCKVTLDTLKDLLIHAEQKHGTVTRNPRYLSL</sequence>
<evidence type="ECO:0008006" key="4">
    <source>
        <dbReference type="Google" id="ProtNLM"/>
    </source>
</evidence>
<name>A0A179UQY8_BLAGS</name>
<dbReference type="Gene3D" id="1.10.443.10">
    <property type="entry name" value="Intergrase catalytic core"/>
    <property type="match status" value="1"/>
</dbReference>
<dbReference type="Pfam" id="PF11917">
    <property type="entry name" value="DUF3435"/>
    <property type="match status" value="1"/>
</dbReference>
<dbReference type="GO" id="GO:0015074">
    <property type="term" value="P:DNA integration"/>
    <property type="evidence" value="ECO:0007669"/>
    <property type="project" value="InterPro"/>
</dbReference>
<dbReference type="InterPro" id="IPR013762">
    <property type="entry name" value="Integrase-like_cat_sf"/>
</dbReference>
<gene>
    <name evidence="2" type="ORF">BDBG_06347</name>
</gene>
<dbReference type="VEuPathDB" id="FungiDB:BDBG_06347"/>
<evidence type="ECO:0000256" key="1">
    <source>
        <dbReference type="SAM" id="MobiDB-lite"/>
    </source>
</evidence>
<accession>A0A179UQY8</accession>
<evidence type="ECO:0000313" key="2">
    <source>
        <dbReference type="EMBL" id="OAT10516.1"/>
    </source>
</evidence>
<feature type="compositionally biased region" description="Basic and acidic residues" evidence="1">
    <location>
        <begin position="1"/>
        <end position="13"/>
    </location>
</feature>
<reference evidence="3" key="1">
    <citation type="journal article" date="2015" name="PLoS Genet.">
        <title>The dynamic genome and transcriptome of the human fungal pathogen Blastomyces and close relative Emmonsia.</title>
        <authorList>
            <person name="Munoz J.F."/>
            <person name="Gauthier G.M."/>
            <person name="Desjardins C.A."/>
            <person name="Gallo J.E."/>
            <person name="Holder J."/>
            <person name="Sullivan T.D."/>
            <person name="Marty A.J."/>
            <person name="Carmen J.C."/>
            <person name="Chen Z."/>
            <person name="Ding L."/>
            <person name="Gujja S."/>
            <person name="Magrini V."/>
            <person name="Misas E."/>
            <person name="Mitreva M."/>
            <person name="Priest M."/>
            <person name="Saif S."/>
            <person name="Whiston E.A."/>
            <person name="Young S."/>
            <person name="Zeng Q."/>
            <person name="Goldman W.E."/>
            <person name="Mardis E.R."/>
            <person name="Taylor J.W."/>
            <person name="McEwen J.G."/>
            <person name="Clay O.K."/>
            <person name="Klein B.S."/>
            <person name="Cuomo C.A."/>
        </authorList>
    </citation>
    <scope>NUCLEOTIDE SEQUENCE [LARGE SCALE GENOMIC DNA]</scope>
    <source>
        <strain evidence="3">SLH14081</strain>
    </source>
</reference>
<evidence type="ECO:0000313" key="3">
    <source>
        <dbReference type="Proteomes" id="UP000002038"/>
    </source>
</evidence>
<dbReference type="GeneID" id="8503490"/>
<dbReference type="PANTHER" id="PTHR37535:SF2">
    <property type="entry name" value="FINGER DOMAIN PROTEIN, PUTATIVE (AFU_ORTHOLOGUE AFUA_6G09300)-RELATED"/>
    <property type="match status" value="1"/>
</dbReference>
<dbReference type="GO" id="GO:0006310">
    <property type="term" value="P:DNA recombination"/>
    <property type="evidence" value="ECO:0007669"/>
    <property type="project" value="InterPro"/>
</dbReference>
<dbReference type="OrthoDB" id="4205762at2759"/>
<protein>
    <recommendedName>
        <fullName evidence="4">C2H2-type domain-containing protein</fullName>
    </recommendedName>
</protein>
<keyword evidence="3" id="KW-1185">Reference proteome</keyword>
<feature type="compositionally biased region" description="Acidic residues" evidence="1">
    <location>
        <begin position="52"/>
        <end position="64"/>
    </location>
</feature>
<organism evidence="2 3">
    <name type="scientific">Blastomyces gilchristii (strain SLH14081)</name>
    <name type="common">Blastomyces dermatitidis</name>
    <dbReference type="NCBI Taxonomy" id="559298"/>
    <lineage>
        <taxon>Eukaryota</taxon>
        <taxon>Fungi</taxon>
        <taxon>Dikarya</taxon>
        <taxon>Ascomycota</taxon>
        <taxon>Pezizomycotina</taxon>
        <taxon>Eurotiomycetes</taxon>
        <taxon>Eurotiomycetidae</taxon>
        <taxon>Onygenales</taxon>
        <taxon>Ajellomycetaceae</taxon>
        <taxon>Blastomyces</taxon>
    </lineage>
</organism>
<dbReference type="KEGG" id="bgh:BDBG_06347"/>
<dbReference type="AlphaFoldDB" id="A0A179UQY8"/>
<dbReference type="STRING" id="559298.A0A179UQY8"/>
<dbReference type="Proteomes" id="UP000002038">
    <property type="component" value="Unassembled WGS sequence"/>
</dbReference>
<dbReference type="InterPro" id="IPR021842">
    <property type="entry name" value="DUF3435"/>
</dbReference>
<feature type="region of interest" description="Disordered" evidence="1">
    <location>
        <begin position="1"/>
        <end position="66"/>
    </location>
</feature>